<reference evidence="7 8" key="1">
    <citation type="journal article" date="2019" name="Int. J. Syst. Evol. Microbiol.">
        <title>The Global Catalogue of Microorganisms (GCM) 10K type strain sequencing project: providing services to taxonomists for standard genome sequencing and annotation.</title>
        <authorList>
            <consortium name="The Broad Institute Genomics Platform"/>
            <consortium name="The Broad Institute Genome Sequencing Center for Infectious Disease"/>
            <person name="Wu L."/>
            <person name="Ma J."/>
        </authorList>
    </citation>
    <scope>NUCLEOTIDE SEQUENCE [LARGE SCALE GENOMIC DNA]</scope>
    <source>
        <strain evidence="7 8">JCM 14162</strain>
    </source>
</reference>
<dbReference type="Gene3D" id="3.40.220.10">
    <property type="entry name" value="Leucine Aminopeptidase, subunit E, domain 1"/>
    <property type="match status" value="1"/>
</dbReference>
<dbReference type="Proteomes" id="UP001500713">
    <property type="component" value="Unassembled WGS sequence"/>
</dbReference>
<dbReference type="PRINTS" id="PR00481">
    <property type="entry name" value="LAMNOPPTDASE"/>
</dbReference>
<dbReference type="PANTHER" id="PTHR11963">
    <property type="entry name" value="LEUCINE AMINOPEPTIDASE-RELATED"/>
    <property type="match status" value="1"/>
</dbReference>
<gene>
    <name evidence="7" type="ORF">GCM10009096_14780</name>
</gene>
<dbReference type="PROSITE" id="PS00631">
    <property type="entry name" value="CYTOSOL_AP"/>
    <property type="match status" value="1"/>
</dbReference>
<evidence type="ECO:0000256" key="4">
    <source>
        <dbReference type="ARBA" id="ARBA00022801"/>
    </source>
</evidence>
<keyword evidence="8" id="KW-1185">Reference proteome</keyword>
<evidence type="ECO:0000313" key="8">
    <source>
        <dbReference type="Proteomes" id="UP001500713"/>
    </source>
</evidence>
<dbReference type="InterPro" id="IPR000819">
    <property type="entry name" value="Peptidase_M17_C"/>
</dbReference>
<accession>A0ABN1AE60</accession>
<evidence type="ECO:0000256" key="3">
    <source>
        <dbReference type="ARBA" id="ARBA00022670"/>
    </source>
</evidence>
<evidence type="ECO:0000259" key="6">
    <source>
        <dbReference type="PROSITE" id="PS00631"/>
    </source>
</evidence>
<keyword evidence="4" id="KW-0378">Hydrolase</keyword>
<dbReference type="RefSeq" id="WP_229956002.1">
    <property type="nucleotide sequence ID" value="NZ_BAAAEM010000002.1"/>
</dbReference>
<keyword evidence="2 7" id="KW-0031">Aminopeptidase</keyword>
<evidence type="ECO:0000256" key="5">
    <source>
        <dbReference type="ARBA" id="ARBA00023211"/>
    </source>
</evidence>
<dbReference type="InterPro" id="IPR048816">
    <property type="entry name" value="Peptidase_M17_N_1"/>
</dbReference>
<dbReference type="InterPro" id="IPR011356">
    <property type="entry name" value="Leucine_aapep/pepB"/>
</dbReference>
<dbReference type="EMBL" id="BAAAEM010000002">
    <property type="protein sequence ID" value="GAA0474338.1"/>
    <property type="molecule type" value="Genomic_DNA"/>
</dbReference>
<feature type="domain" description="Cytosol aminopeptidase" evidence="6">
    <location>
        <begin position="320"/>
        <end position="327"/>
    </location>
</feature>
<evidence type="ECO:0000313" key="7">
    <source>
        <dbReference type="EMBL" id="GAA0474338.1"/>
    </source>
</evidence>
<dbReference type="InterPro" id="IPR043472">
    <property type="entry name" value="Macro_dom-like"/>
</dbReference>
<protein>
    <submittedName>
        <fullName evidence="7">Leucyl aminopeptidase family protein</fullName>
    </submittedName>
</protein>
<dbReference type="GO" id="GO:0004177">
    <property type="term" value="F:aminopeptidase activity"/>
    <property type="evidence" value="ECO:0007669"/>
    <property type="project" value="UniProtKB-KW"/>
</dbReference>
<sequence>MIDFKTLIEADKGQPARTIQILDVHNFEDWLKDQPESVRSLVTAYKFVANPKSFLILPIVNGKGAKDKAEQGDFTVVAGVKNHKSLDPWALTKLGGKLPEGKYRLKGANAKSGLFSWLIPQHGFERYKEPKNKQGPRVLLVKDEISQVDEAVRQAEATALVRDMVNTPAADMGPDKLEDIVEKLADKHDADLKVTRGDTLEKHFPMIHGVGKAAMREHAPRLIELKWGKPDAPKIAIVGKGVTFDSGGLSMKSPAGMLLMKKDMGGAAHAIALAKMIMEAGLPVHLHLLVPAVENSVDGHALRPGDILQSRKGLTVEIGNTDAEGRLILGDALTLAGEEDPELIIDFATLTGAARVALGPDLPALFCNDDEMAEGLLESGEEEDDPLWRMPLWSRYDYRLKSPIADTNNVATGSFAGCITAALFLKKFVPSDIPWAHFDTYAWRPASKPGRPKGGEALGLRASWSYLKARYTK</sequence>
<comment type="similarity">
    <text evidence="1">Belongs to the peptidase M17 family.</text>
</comment>
<comment type="caution">
    <text evidence="7">The sequence shown here is derived from an EMBL/GenBank/DDBJ whole genome shotgun (WGS) entry which is preliminary data.</text>
</comment>
<keyword evidence="3" id="KW-0645">Protease</keyword>
<name>A0ABN1AE60_9SPHN</name>
<dbReference type="Pfam" id="PF00883">
    <property type="entry name" value="Peptidase_M17"/>
    <property type="match status" value="1"/>
</dbReference>
<dbReference type="SUPFAM" id="SSF53187">
    <property type="entry name" value="Zn-dependent exopeptidases"/>
    <property type="match status" value="1"/>
</dbReference>
<evidence type="ECO:0000256" key="2">
    <source>
        <dbReference type="ARBA" id="ARBA00022438"/>
    </source>
</evidence>
<dbReference type="PANTHER" id="PTHR11963:SF20">
    <property type="entry name" value="PEPTIDASE B"/>
    <property type="match status" value="1"/>
</dbReference>
<dbReference type="Gene3D" id="3.40.630.10">
    <property type="entry name" value="Zn peptidases"/>
    <property type="match status" value="1"/>
</dbReference>
<proteinExistence type="inferred from homology"/>
<organism evidence="7 8">
    <name type="scientific">Parasphingorhabdus litoris</name>
    <dbReference type="NCBI Taxonomy" id="394733"/>
    <lineage>
        <taxon>Bacteria</taxon>
        <taxon>Pseudomonadati</taxon>
        <taxon>Pseudomonadota</taxon>
        <taxon>Alphaproteobacteria</taxon>
        <taxon>Sphingomonadales</taxon>
        <taxon>Sphingomonadaceae</taxon>
        <taxon>Parasphingorhabdus</taxon>
    </lineage>
</organism>
<dbReference type="CDD" id="cd00433">
    <property type="entry name" value="Peptidase_M17"/>
    <property type="match status" value="1"/>
</dbReference>
<keyword evidence="5" id="KW-0464">Manganese</keyword>
<dbReference type="Pfam" id="PF21337">
    <property type="entry name" value="Peptidase_M17_N_1"/>
    <property type="match status" value="1"/>
</dbReference>
<evidence type="ECO:0000256" key="1">
    <source>
        <dbReference type="ARBA" id="ARBA00009528"/>
    </source>
</evidence>